<dbReference type="Proteomes" id="UP000467840">
    <property type="component" value="Chromosome 4"/>
</dbReference>
<dbReference type="SMART" id="SM01118">
    <property type="entry name" value="CYTH"/>
    <property type="match status" value="1"/>
</dbReference>
<evidence type="ECO:0000313" key="2">
    <source>
        <dbReference type="EMBL" id="KAF2301437.1"/>
    </source>
</evidence>
<feature type="domain" description="CYTH" evidence="1">
    <location>
        <begin position="1"/>
        <end position="200"/>
    </location>
</feature>
<dbReference type="EMBL" id="JAAGAX010000010">
    <property type="protein sequence ID" value="KAF2301437.1"/>
    <property type="molecule type" value="Genomic_DNA"/>
</dbReference>
<dbReference type="PANTHER" id="PTHR34948">
    <property type="entry name" value="OS08G0299200 PROTEIN"/>
    <property type="match status" value="1"/>
</dbReference>
<keyword evidence="3" id="KW-1185">Reference proteome</keyword>
<sequence length="423" mass="48631">MEVEVKLRLPDSNAHQKLSTVLSPFQVKTLAQENIFFDSKNSQLTSNLAVLRLRFYNLDSHCVLSLKARPTMSNGVSRVEEQEEPLDPQIGRMCVAEPWRLSTLESSNIMGRVREEFGVKENQGFVCLGGFRNVRQVFDWKGLKLELDETIYDFGTSYEIECESKEPERDKRLIEGMLKENGIEFSYSKVNKFAVFRSGKLPHGIRATRFLEIEEGMCSFEWERRVTVMMQELEQRQETMQKEAEQQHQQALDEIKALLIGLSSRNMEIASFVTQGEPTREMEDPLEDLRNLKQEFTMQVYMDSFDPLHSKTEIQEDEVRMFNARTLLEAYSLARLQEMTVAVIKNNAKPAIKSTTFVNTSLLSSTSSNLQSDSPKPIVTRDQFGLLPTPFIQLPKLASVPLRYLRSLAKLGRLENFESEKSN</sequence>
<protein>
    <recommendedName>
        <fullName evidence="1">CYTH domain-containing protein</fullName>
    </recommendedName>
</protein>
<dbReference type="CDD" id="cd07374">
    <property type="entry name" value="CYTH-like_Pase"/>
    <property type="match status" value="1"/>
</dbReference>
<dbReference type="PROSITE" id="PS51707">
    <property type="entry name" value="CYTH"/>
    <property type="match status" value="1"/>
</dbReference>
<evidence type="ECO:0000259" key="1">
    <source>
        <dbReference type="PROSITE" id="PS51707"/>
    </source>
</evidence>
<dbReference type="Gene3D" id="2.40.320.10">
    <property type="entry name" value="Hypothetical Protein Pfu-838710-001"/>
    <property type="match status" value="1"/>
</dbReference>
<dbReference type="AlphaFoldDB" id="A0A6A6LLN4"/>
<gene>
    <name evidence="2" type="ORF">GH714_024100</name>
</gene>
<name>A0A6A6LLN4_HEVBR</name>
<accession>A0A6A6LLN4</accession>
<dbReference type="InterPro" id="IPR023577">
    <property type="entry name" value="CYTH_domain"/>
</dbReference>
<evidence type="ECO:0000313" key="3">
    <source>
        <dbReference type="Proteomes" id="UP000467840"/>
    </source>
</evidence>
<proteinExistence type="predicted"/>
<dbReference type="SUPFAM" id="SSF55154">
    <property type="entry name" value="CYTH-like phosphatases"/>
    <property type="match status" value="1"/>
</dbReference>
<organism evidence="2 3">
    <name type="scientific">Hevea brasiliensis</name>
    <name type="common">Para rubber tree</name>
    <name type="synonym">Siphonia brasiliensis</name>
    <dbReference type="NCBI Taxonomy" id="3981"/>
    <lineage>
        <taxon>Eukaryota</taxon>
        <taxon>Viridiplantae</taxon>
        <taxon>Streptophyta</taxon>
        <taxon>Embryophyta</taxon>
        <taxon>Tracheophyta</taxon>
        <taxon>Spermatophyta</taxon>
        <taxon>Magnoliopsida</taxon>
        <taxon>eudicotyledons</taxon>
        <taxon>Gunneridae</taxon>
        <taxon>Pentapetalae</taxon>
        <taxon>rosids</taxon>
        <taxon>fabids</taxon>
        <taxon>Malpighiales</taxon>
        <taxon>Euphorbiaceae</taxon>
        <taxon>Crotonoideae</taxon>
        <taxon>Micrandreae</taxon>
        <taxon>Hevea</taxon>
    </lineage>
</organism>
<dbReference type="GO" id="GO:0016462">
    <property type="term" value="F:pyrophosphatase activity"/>
    <property type="evidence" value="ECO:0007669"/>
    <property type="project" value="UniProtKB-ARBA"/>
</dbReference>
<dbReference type="InterPro" id="IPR033469">
    <property type="entry name" value="CYTH-like_dom_sf"/>
</dbReference>
<reference evidence="2 3" key="1">
    <citation type="journal article" date="2020" name="Mol. Plant">
        <title>The Chromosome-Based Rubber Tree Genome Provides New Insights into Spurge Genome Evolution and Rubber Biosynthesis.</title>
        <authorList>
            <person name="Liu J."/>
            <person name="Shi C."/>
            <person name="Shi C.C."/>
            <person name="Li W."/>
            <person name="Zhang Q.J."/>
            <person name="Zhang Y."/>
            <person name="Li K."/>
            <person name="Lu H.F."/>
            <person name="Shi C."/>
            <person name="Zhu S.T."/>
            <person name="Xiao Z.Y."/>
            <person name="Nan H."/>
            <person name="Yue Y."/>
            <person name="Zhu X.G."/>
            <person name="Wu Y."/>
            <person name="Hong X.N."/>
            <person name="Fan G.Y."/>
            <person name="Tong Y."/>
            <person name="Zhang D."/>
            <person name="Mao C.L."/>
            <person name="Liu Y.L."/>
            <person name="Hao S.J."/>
            <person name="Liu W.Q."/>
            <person name="Lv M.Q."/>
            <person name="Zhang H.B."/>
            <person name="Liu Y."/>
            <person name="Hu-Tang G.R."/>
            <person name="Wang J.P."/>
            <person name="Wang J.H."/>
            <person name="Sun Y.H."/>
            <person name="Ni S.B."/>
            <person name="Chen W.B."/>
            <person name="Zhang X.C."/>
            <person name="Jiao Y.N."/>
            <person name="Eichler E.E."/>
            <person name="Li G.H."/>
            <person name="Liu X."/>
            <person name="Gao L.Z."/>
        </authorList>
    </citation>
    <scope>NUCLEOTIDE SEQUENCE [LARGE SCALE GENOMIC DNA]</scope>
    <source>
        <strain evidence="3">cv. GT1</strain>
        <tissue evidence="2">Leaf</tissue>
    </source>
</reference>
<dbReference type="Pfam" id="PF01928">
    <property type="entry name" value="CYTH"/>
    <property type="match status" value="1"/>
</dbReference>
<comment type="caution">
    <text evidence="2">The sequence shown here is derived from an EMBL/GenBank/DDBJ whole genome shotgun (WGS) entry which is preliminary data.</text>
</comment>
<dbReference type="PANTHER" id="PTHR34948:SF9">
    <property type="entry name" value="CYTH DOMAIN-CONTAINING PROTEIN"/>
    <property type="match status" value="1"/>
</dbReference>